<evidence type="ECO:0000313" key="11">
    <source>
        <dbReference type="Proteomes" id="UP000092461"/>
    </source>
</evidence>
<feature type="transmembrane region" description="Helical" evidence="8">
    <location>
        <begin position="261"/>
        <end position="282"/>
    </location>
</feature>
<dbReference type="EnsemblMetazoa" id="LLOJ010704-RA">
    <property type="protein sequence ID" value="LLOJ010704-PA"/>
    <property type="gene ID" value="LLOJ010704"/>
</dbReference>
<evidence type="ECO:0000256" key="6">
    <source>
        <dbReference type="ARBA" id="ARBA00023170"/>
    </source>
</evidence>
<keyword evidence="7 8" id="KW-0807">Transducer</keyword>
<dbReference type="GO" id="GO:0007165">
    <property type="term" value="P:signal transduction"/>
    <property type="evidence" value="ECO:0007669"/>
    <property type="project" value="UniProtKB-KW"/>
</dbReference>
<keyword evidence="11" id="KW-1185">Reference proteome</keyword>
<evidence type="ECO:0000256" key="2">
    <source>
        <dbReference type="ARBA" id="ARBA00022475"/>
    </source>
</evidence>
<feature type="transmembrane region" description="Helical" evidence="8">
    <location>
        <begin position="43"/>
        <end position="66"/>
    </location>
</feature>
<name>A0A240SXQ6_LUTLO</name>
<keyword evidence="5 8" id="KW-0472">Membrane</keyword>
<dbReference type="InterPro" id="IPR013604">
    <property type="entry name" value="7TM_chemorcpt"/>
</dbReference>
<organism evidence="10 11">
    <name type="scientific">Lutzomyia longipalpis</name>
    <name type="common">Sand fly</name>
    <dbReference type="NCBI Taxonomy" id="7200"/>
    <lineage>
        <taxon>Eukaryota</taxon>
        <taxon>Metazoa</taxon>
        <taxon>Ecdysozoa</taxon>
        <taxon>Arthropoda</taxon>
        <taxon>Hexapoda</taxon>
        <taxon>Insecta</taxon>
        <taxon>Pterygota</taxon>
        <taxon>Neoptera</taxon>
        <taxon>Endopterygota</taxon>
        <taxon>Diptera</taxon>
        <taxon>Nematocera</taxon>
        <taxon>Psychodoidea</taxon>
        <taxon>Psychodidae</taxon>
        <taxon>Lutzomyia</taxon>
        <taxon>Lutzomyia</taxon>
    </lineage>
</organism>
<dbReference type="EMBL" id="AJWK01026742">
    <property type="status" value="NOT_ANNOTATED_CDS"/>
    <property type="molecule type" value="Genomic_DNA"/>
</dbReference>
<evidence type="ECO:0000256" key="1">
    <source>
        <dbReference type="ARBA" id="ARBA00004651"/>
    </source>
</evidence>
<keyword evidence="6 8" id="KW-0675">Receptor</keyword>
<dbReference type="Proteomes" id="UP000092461">
    <property type="component" value="Unassembled WGS sequence"/>
</dbReference>
<dbReference type="GO" id="GO:0043025">
    <property type="term" value="C:neuronal cell body"/>
    <property type="evidence" value="ECO:0007669"/>
    <property type="project" value="TreeGrafter"/>
</dbReference>
<keyword evidence="3 8" id="KW-0812">Transmembrane</keyword>
<evidence type="ECO:0000313" key="10">
    <source>
        <dbReference type="EnsemblMetazoa" id="LLOJ010704-PA"/>
    </source>
</evidence>
<accession>A0A240SXQ6</accession>
<comment type="subcellular location">
    <subcellularLocation>
        <location evidence="1 8">Cell membrane</location>
        <topology evidence="1 8">Multi-pass membrane protein</topology>
    </subcellularLocation>
</comment>
<comment type="function">
    <text evidence="8">Gustatory receptor which mediates acceptance or avoidance behavior, depending on its substrates.</text>
</comment>
<evidence type="ECO:0000256" key="8">
    <source>
        <dbReference type="RuleBase" id="RU363108"/>
    </source>
</evidence>
<protein>
    <recommendedName>
        <fullName evidence="8">Gustatory receptor</fullName>
    </recommendedName>
</protein>
<dbReference type="GO" id="GO:0005886">
    <property type="term" value="C:plasma membrane"/>
    <property type="evidence" value="ECO:0007669"/>
    <property type="project" value="UniProtKB-SubCell"/>
</dbReference>
<dbReference type="GO" id="GO:0050909">
    <property type="term" value="P:sensory perception of taste"/>
    <property type="evidence" value="ECO:0007669"/>
    <property type="project" value="InterPro"/>
</dbReference>
<dbReference type="EMBL" id="GITU01000231">
    <property type="protein sequence ID" value="MBC1168934.1"/>
    <property type="molecule type" value="Transcribed_RNA"/>
</dbReference>
<dbReference type="PANTHER" id="PTHR21143:SF121">
    <property type="entry name" value="GUSTATORY AND ODORANT RECEPTOR 21A"/>
    <property type="match status" value="1"/>
</dbReference>
<dbReference type="AlphaFoldDB" id="A0A240SXQ6"/>
<evidence type="ECO:0000256" key="5">
    <source>
        <dbReference type="ARBA" id="ARBA00023136"/>
    </source>
</evidence>
<dbReference type="GO" id="GO:0030425">
    <property type="term" value="C:dendrite"/>
    <property type="evidence" value="ECO:0007669"/>
    <property type="project" value="TreeGrafter"/>
</dbReference>
<feature type="transmembrane region" description="Helical" evidence="8">
    <location>
        <begin position="372"/>
        <end position="391"/>
    </location>
</feature>
<feature type="transmembrane region" description="Helical" evidence="8">
    <location>
        <begin position="294"/>
        <end position="316"/>
    </location>
</feature>
<keyword evidence="2 8" id="KW-1003">Cell membrane</keyword>
<evidence type="ECO:0000256" key="4">
    <source>
        <dbReference type="ARBA" id="ARBA00022989"/>
    </source>
</evidence>
<reference evidence="9" key="2">
    <citation type="journal article" date="2020" name="BMC">
        <title>Leishmania infection induces a limited differential gene expression in the sand fly midgut.</title>
        <authorList>
            <person name="Coutinho-Abreu I.V."/>
            <person name="Serafim T.D."/>
            <person name="Meneses C."/>
            <person name="Kamhawi S."/>
            <person name="Oliveira F."/>
            <person name="Valenzuela J.G."/>
        </authorList>
    </citation>
    <scope>NUCLEOTIDE SEQUENCE</scope>
    <source>
        <strain evidence="9">Jacobina</strain>
        <tissue evidence="9">Midgut</tissue>
    </source>
</reference>
<evidence type="ECO:0000256" key="7">
    <source>
        <dbReference type="ARBA" id="ARBA00023224"/>
    </source>
</evidence>
<reference evidence="10" key="3">
    <citation type="submission" date="2020-05" db="UniProtKB">
        <authorList>
            <consortium name="EnsemblMetazoa"/>
        </authorList>
    </citation>
    <scope>IDENTIFICATION</scope>
    <source>
        <strain evidence="10">Jacobina</strain>
    </source>
</reference>
<dbReference type="VEuPathDB" id="VectorBase:LLOJ010704"/>
<dbReference type="PANTHER" id="PTHR21143">
    <property type="entry name" value="INVERTEBRATE GUSTATORY RECEPTOR"/>
    <property type="match status" value="1"/>
</dbReference>
<evidence type="ECO:0000256" key="3">
    <source>
        <dbReference type="ARBA" id="ARBA00022692"/>
    </source>
</evidence>
<keyword evidence="4 8" id="KW-1133">Transmembrane helix</keyword>
<dbReference type="GO" id="GO:0030424">
    <property type="term" value="C:axon"/>
    <property type="evidence" value="ECO:0007669"/>
    <property type="project" value="TreeGrafter"/>
</dbReference>
<feature type="transmembrane region" description="Helical" evidence="8">
    <location>
        <begin position="7"/>
        <end position="23"/>
    </location>
</feature>
<reference evidence="11" key="1">
    <citation type="submission" date="2012-05" db="EMBL/GenBank/DDBJ databases">
        <title>Whole Genome Assembly of Lutzomyia longipalpis.</title>
        <authorList>
            <person name="Richards S."/>
            <person name="Qu C."/>
            <person name="Dillon R."/>
            <person name="Worley K."/>
            <person name="Scherer S."/>
            <person name="Batterton M."/>
            <person name="Taylor A."/>
            <person name="Hawes A."/>
            <person name="Hernandez B."/>
            <person name="Kovar C."/>
            <person name="Mandapat C."/>
            <person name="Pham C."/>
            <person name="Qu C."/>
            <person name="Jing C."/>
            <person name="Bess C."/>
            <person name="Bandaranaike D."/>
            <person name="Ngo D."/>
            <person name="Ongeri F."/>
            <person name="Arias F."/>
            <person name="Lara F."/>
            <person name="Weissenberger G."/>
            <person name="Kamau G."/>
            <person name="Han H."/>
            <person name="Shen H."/>
            <person name="Dinh H."/>
            <person name="Khalil I."/>
            <person name="Jones J."/>
            <person name="Shafer J."/>
            <person name="Jayaseelan J."/>
            <person name="Quiroz J."/>
            <person name="Blankenburg K."/>
            <person name="Nguyen L."/>
            <person name="Jackson L."/>
            <person name="Francisco L."/>
            <person name="Tang L.-Y."/>
            <person name="Pu L.-L."/>
            <person name="Perales L."/>
            <person name="Lorensuhewa L."/>
            <person name="Munidasa M."/>
            <person name="Coyle M."/>
            <person name="Taylor M."/>
            <person name="Puazo M."/>
            <person name="Firestine M."/>
            <person name="Scheel M."/>
            <person name="Javaid M."/>
            <person name="Wang M."/>
            <person name="Li M."/>
            <person name="Tabassum N."/>
            <person name="Saada N."/>
            <person name="Osuji N."/>
            <person name="Aqrawi P."/>
            <person name="Fu Q."/>
            <person name="Thornton R."/>
            <person name="Raj R."/>
            <person name="Goodspeed R."/>
            <person name="Mata R."/>
            <person name="Najjar R."/>
            <person name="Gubbala S."/>
            <person name="Lee S."/>
            <person name="Denson S."/>
            <person name="Patil S."/>
            <person name="Macmil S."/>
            <person name="Qi S."/>
            <person name="Matskevitch T."/>
            <person name="Palculict T."/>
            <person name="Mathew T."/>
            <person name="Vee V."/>
            <person name="Velamala V."/>
            <person name="Korchina V."/>
            <person name="Cai W."/>
            <person name="Liu W."/>
            <person name="Dai W."/>
            <person name="Zou X."/>
            <person name="Zhu Y."/>
            <person name="Zhang Y."/>
            <person name="Wu Y.-Q."/>
            <person name="Xin Y."/>
            <person name="Nazarath L."/>
            <person name="Kovar C."/>
            <person name="Han Y."/>
            <person name="Muzny D."/>
            <person name="Gibbs R."/>
        </authorList>
    </citation>
    <scope>NUCLEOTIDE SEQUENCE [LARGE SCALE GENOMIC DNA]</scope>
    <source>
        <strain evidence="11">Jacobina</strain>
    </source>
</reference>
<feature type="transmembrane region" description="Helical" evidence="8">
    <location>
        <begin position="164"/>
        <end position="188"/>
    </location>
</feature>
<comment type="similarity">
    <text evidence="8">Belongs to the insect chemoreceptor superfamily. Gustatory receptor (GR) family.</text>
</comment>
<dbReference type="Pfam" id="PF08395">
    <property type="entry name" value="7tm_7"/>
    <property type="match status" value="1"/>
</dbReference>
<feature type="transmembrane region" description="Helical" evidence="8">
    <location>
        <begin position="131"/>
        <end position="158"/>
    </location>
</feature>
<dbReference type="VEuPathDB" id="VectorBase:LLONM1_000497"/>
<proteinExistence type="inferred from homology"/>
<sequence>MWVRAEACFFFLSCTFYYFNKFFGLAPFTYNSRAKKYFTSSPSVAYCSFLFIGTILFIPSIVYLYVISIAKNMNSLALYVGISQLIVQCSSSALIQCAAVSKAAKSVAYFNAKDTFREEINKMGLRMKEKFYFLGMIITANVLTVSKILLTFAFIVIFTHGEEFIVTFHLIIYIIPYGASTLIGCNFITEIISLRYFAVQINNQLRNSLNTVCDLPEGASKARRMATACQVSDQVDKLMILHSELMAIVAKFNDIETFILLLYYTNKFVELIMPIFFEYLMLNGIKLYTSNTPIMITGFVTSIVGLTEVTLTVACCKKLIDEMAIAGKILHNCSVYRIDERLKGSITDFSLQILHERSPFTVCGMFNVDHTLLYSMISSMTSYVILLVQFYTEGVGT</sequence>
<evidence type="ECO:0000313" key="9">
    <source>
        <dbReference type="EMBL" id="MBC1168934.1"/>
    </source>
</evidence>